<evidence type="ECO:0000313" key="4">
    <source>
        <dbReference type="Proteomes" id="UP000766570"/>
    </source>
</evidence>
<dbReference type="EMBL" id="JAGIOE010000001">
    <property type="protein sequence ID" value="MBP2373945.1"/>
    <property type="molecule type" value="Genomic_DNA"/>
</dbReference>
<dbReference type="RefSeq" id="WP_209907058.1">
    <property type="nucleotide sequence ID" value="NZ_BAAAMI010000011.1"/>
</dbReference>
<evidence type="ECO:0000256" key="2">
    <source>
        <dbReference type="SAM" id="Phobius"/>
    </source>
</evidence>
<sequence length="97" mass="10437">MTNTPWEASSGLYKKLAIGSMVVSGTGIVLALIGANTHNRPLMYTAMGIIGIGLVTHMIGMGIRARDARAWRVSQGLVRPRPPRRGKRNKNTPGDTP</sequence>
<dbReference type="Proteomes" id="UP000766570">
    <property type="component" value="Unassembled WGS sequence"/>
</dbReference>
<evidence type="ECO:0000256" key="1">
    <source>
        <dbReference type="SAM" id="MobiDB-lite"/>
    </source>
</evidence>
<feature type="region of interest" description="Disordered" evidence="1">
    <location>
        <begin position="76"/>
        <end position="97"/>
    </location>
</feature>
<feature type="transmembrane region" description="Helical" evidence="2">
    <location>
        <begin position="41"/>
        <end position="63"/>
    </location>
</feature>
<name>A0ABS4WCR0_9MICC</name>
<accession>A0ABS4WCR0</accession>
<keyword evidence="2" id="KW-0472">Membrane</keyword>
<keyword evidence="2" id="KW-1133">Transmembrane helix</keyword>
<reference evidence="3 4" key="1">
    <citation type="submission" date="2021-03" db="EMBL/GenBank/DDBJ databases">
        <title>Sequencing the genomes of 1000 actinobacteria strains.</title>
        <authorList>
            <person name="Klenk H.-P."/>
        </authorList>
    </citation>
    <scope>NUCLEOTIDE SEQUENCE [LARGE SCALE GENOMIC DNA]</scope>
    <source>
        <strain evidence="3 4">DSM 15454</strain>
    </source>
</reference>
<evidence type="ECO:0008006" key="5">
    <source>
        <dbReference type="Google" id="ProtNLM"/>
    </source>
</evidence>
<organism evidence="3 4">
    <name type="scientific">Paeniglutamicibacter psychrophenolicus</name>
    <dbReference type="NCBI Taxonomy" id="257454"/>
    <lineage>
        <taxon>Bacteria</taxon>
        <taxon>Bacillati</taxon>
        <taxon>Actinomycetota</taxon>
        <taxon>Actinomycetes</taxon>
        <taxon>Micrococcales</taxon>
        <taxon>Micrococcaceae</taxon>
        <taxon>Paeniglutamicibacter</taxon>
    </lineage>
</organism>
<keyword evidence="2" id="KW-0812">Transmembrane</keyword>
<feature type="transmembrane region" description="Helical" evidence="2">
    <location>
        <begin position="12"/>
        <end position="35"/>
    </location>
</feature>
<feature type="compositionally biased region" description="Basic residues" evidence="1">
    <location>
        <begin position="81"/>
        <end position="90"/>
    </location>
</feature>
<keyword evidence="4" id="KW-1185">Reference proteome</keyword>
<gene>
    <name evidence="3" type="ORF">JOF46_001857</name>
</gene>
<proteinExistence type="predicted"/>
<comment type="caution">
    <text evidence="3">The sequence shown here is derived from an EMBL/GenBank/DDBJ whole genome shotgun (WGS) entry which is preliminary data.</text>
</comment>
<evidence type="ECO:0000313" key="3">
    <source>
        <dbReference type="EMBL" id="MBP2373945.1"/>
    </source>
</evidence>
<protein>
    <recommendedName>
        <fullName evidence="5">DUF3188 domain-containing protein</fullName>
    </recommendedName>
</protein>